<dbReference type="Pfam" id="PF08646">
    <property type="entry name" value="Rep_fac-A_C"/>
    <property type="match status" value="1"/>
</dbReference>
<evidence type="ECO:0000256" key="11">
    <source>
        <dbReference type="ARBA" id="ARBA00023242"/>
    </source>
</evidence>
<dbReference type="SUPFAM" id="SSF50249">
    <property type="entry name" value="Nucleic acid-binding proteins"/>
    <property type="match status" value="3"/>
</dbReference>
<dbReference type="InterPro" id="IPR004332">
    <property type="entry name" value="Transposase_MuDR"/>
</dbReference>
<dbReference type="Gene3D" id="3.10.20.90">
    <property type="entry name" value="Phosphatidylinositol 3-kinase Catalytic Subunit, Chain A, domain 1"/>
    <property type="match status" value="1"/>
</dbReference>
<evidence type="ECO:0000313" key="15">
    <source>
        <dbReference type="Proteomes" id="UP001180020"/>
    </source>
</evidence>
<gene>
    <name evidence="14" type="ORF">QJS10_CPB15g01423</name>
</gene>
<dbReference type="SMART" id="SM00666">
    <property type="entry name" value="PB1"/>
    <property type="match status" value="1"/>
</dbReference>
<dbReference type="Pfam" id="PF00564">
    <property type="entry name" value="PB1"/>
    <property type="match status" value="1"/>
</dbReference>
<comment type="subunit">
    <text evidence="12">Heterotrimer of RPA1, RPA2 and RPA3 (canonical replication protein A complex).</text>
</comment>
<dbReference type="GO" id="GO:0006310">
    <property type="term" value="P:DNA recombination"/>
    <property type="evidence" value="ECO:0007669"/>
    <property type="project" value="UniProtKB-KW"/>
</dbReference>
<dbReference type="InterPro" id="IPR047192">
    <property type="entry name" value="Euk_RPA1_DBD_C"/>
</dbReference>
<dbReference type="PANTHER" id="PTHR47165">
    <property type="entry name" value="OS03G0429900 PROTEIN"/>
    <property type="match status" value="1"/>
</dbReference>
<dbReference type="GO" id="GO:0006281">
    <property type="term" value="P:DNA repair"/>
    <property type="evidence" value="ECO:0007669"/>
    <property type="project" value="UniProtKB-KW"/>
</dbReference>
<dbReference type="Pfam" id="PF16900">
    <property type="entry name" value="REPA_OB_2"/>
    <property type="match status" value="1"/>
</dbReference>
<evidence type="ECO:0000256" key="1">
    <source>
        <dbReference type="ARBA" id="ARBA00004123"/>
    </source>
</evidence>
<dbReference type="Pfam" id="PF02721">
    <property type="entry name" value="DUF223"/>
    <property type="match status" value="1"/>
</dbReference>
<dbReference type="GO" id="GO:0006260">
    <property type="term" value="P:DNA replication"/>
    <property type="evidence" value="ECO:0007669"/>
    <property type="project" value="UniProtKB-KW"/>
</dbReference>
<dbReference type="CDD" id="cd04474">
    <property type="entry name" value="RPA1_DBD_A"/>
    <property type="match status" value="1"/>
</dbReference>
<dbReference type="GO" id="GO:0003677">
    <property type="term" value="F:DNA binding"/>
    <property type="evidence" value="ECO:0007669"/>
    <property type="project" value="UniProtKB-KW"/>
</dbReference>
<protein>
    <recommendedName>
        <fullName evidence="12">Replication protein A subunit</fullName>
    </recommendedName>
</protein>
<dbReference type="SUPFAM" id="SSF54277">
    <property type="entry name" value="CAD &amp; PB1 domains"/>
    <property type="match status" value="1"/>
</dbReference>
<evidence type="ECO:0000256" key="9">
    <source>
        <dbReference type="ARBA" id="ARBA00023172"/>
    </source>
</evidence>
<organism evidence="14 15">
    <name type="scientific">Acorus calamus</name>
    <name type="common">Sweet flag</name>
    <dbReference type="NCBI Taxonomy" id="4465"/>
    <lineage>
        <taxon>Eukaryota</taxon>
        <taxon>Viridiplantae</taxon>
        <taxon>Streptophyta</taxon>
        <taxon>Embryophyta</taxon>
        <taxon>Tracheophyta</taxon>
        <taxon>Spermatophyta</taxon>
        <taxon>Magnoliopsida</taxon>
        <taxon>Liliopsida</taxon>
        <taxon>Acoraceae</taxon>
        <taxon>Acorus</taxon>
    </lineage>
</organism>
<keyword evidence="11 12" id="KW-0539">Nucleus</keyword>
<keyword evidence="8 12" id="KW-0238">DNA-binding</keyword>
<dbReference type="InterPro" id="IPR013955">
    <property type="entry name" value="Rep_factor-A_C"/>
</dbReference>
<dbReference type="FunFam" id="2.40.50.140:FF:000041">
    <property type="entry name" value="Replication protein A subunit"/>
    <property type="match status" value="1"/>
</dbReference>
<evidence type="ECO:0000256" key="5">
    <source>
        <dbReference type="ARBA" id="ARBA00022763"/>
    </source>
</evidence>
<evidence type="ECO:0000256" key="4">
    <source>
        <dbReference type="ARBA" id="ARBA00022723"/>
    </source>
</evidence>
<dbReference type="InterPro" id="IPR031657">
    <property type="entry name" value="REPA_OB_2"/>
</dbReference>
<dbReference type="InterPro" id="IPR004591">
    <property type="entry name" value="Rfa1"/>
</dbReference>
<dbReference type="Pfam" id="PF03108">
    <property type="entry name" value="DBD_Tnp_Mut"/>
    <property type="match status" value="1"/>
</dbReference>
<evidence type="ECO:0000256" key="12">
    <source>
        <dbReference type="RuleBase" id="RU364130"/>
    </source>
</evidence>
<keyword evidence="10" id="KW-0234">DNA repair</keyword>
<evidence type="ECO:0000256" key="2">
    <source>
        <dbReference type="ARBA" id="ARBA00005690"/>
    </source>
</evidence>
<evidence type="ECO:0000256" key="3">
    <source>
        <dbReference type="ARBA" id="ARBA00022705"/>
    </source>
</evidence>
<dbReference type="FunFam" id="2.40.50.140:FF:000090">
    <property type="entry name" value="Replication protein A subunit"/>
    <property type="match status" value="1"/>
</dbReference>
<reference evidence="14" key="2">
    <citation type="submission" date="2023-06" db="EMBL/GenBank/DDBJ databases">
        <authorList>
            <person name="Ma L."/>
            <person name="Liu K.-W."/>
            <person name="Li Z."/>
            <person name="Hsiao Y.-Y."/>
            <person name="Qi Y."/>
            <person name="Fu T."/>
            <person name="Tang G."/>
            <person name="Zhang D."/>
            <person name="Sun W.-H."/>
            <person name="Liu D.-K."/>
            <person name="Li Y."/>
            <person name="Chen G.-Z."/>
            <person name="Liu X.-D."/>
            <person name="Liao X.-Y."/>
            <person name="Jiang Y.-T."/>
            <person name="Yu X."/>
            <person name="Hao Y."/>
            <person name="Huang J."/>
            <person name="Zhao X.-W."/>
            <person name="Ke S."/>
            <person name="Chen Y.-Y."/>
            <person name="Wu W.-L."/>
            <person name="Hsu J.-L."/>
            <person name="Lin Y.-F."/>
            <person name="Huang M.-D."/>
            <person name="Li C.-Y."/>
            <person name="Huang L."/>
            <person name="Wang Z.-W."/>
            <person name="Zhao X."/>
            <person name="Zhong W.-Y."/>
            <person name="Peng D.-H."/>
            <person name="Ahmad S."/>
            <person name="Lan S."/>
            <person name="Zhang J.-S."/>
            <person name="Tsai W.-C."/>
            <person name="Van De Peer Y."/>
            <person name="Liu Z.-J."/>
        </authorList>
    </citation>
    <scope>NUCLEOTIDE SEQUENCE</scope>
    <source>
        <strain evidence="14">CP</strain>
        <tissue evidence="14">Leaves</tissue>
    </source>
</reference>
<dbReference type="EMBL" id="JAUJYO010000015">
    <property type="protein sequence ID" value="KAK1297102.1"/>
    <property type="molecule type" value="Genomic_DNA"/>
</dbReference>
<dbReference type="Gene3D" id="2.40.50.140">
    <property type="entry name" value="Nucleic acid-binding proteins"/>
    <property type="match status" value="3"/>
</dbReference>
<evidence type="ECO:0000259" key="13">
    <source>
        <dbReference type="SMART" id="SM00666"/>
    </source>
</evidence>
<keyword evidence="4 12" id="KW-0479">Metal-binding</keyword>
<dbReference type="NCBIfam" id="TIGR00617">
    <property type="entry name" value="rpa1"/>
    <property type="match status" value="1"/>
</dbReference>
<dbReference type="GO" id="GO:0005634">
    <property type="term" value="C:nucleus"/>
    <property type="evidence" value="ECO:0007669"/>
    <property type="project" value="UniProtKB-SubCell"/>
</dbReference>
<dbReference type="Proteomes" id="UP001180020">
    <property type="component" value="Unassembled WGS sequence"/>
</dbReference>
<dbReference type="InterPro" id="IPR000270">
    <property type="entry name" value="PB1_dom"/>
</dbReference>
<accession>A0AAV9D7A1</accession>
<evidence type="ECO:0000256" key="10">
    <source>
        <dbReference type="ARBA" id="ARBA00023204"/>
    </source>
</evidence>
<keyword evidence="7 12" id="KW-0862">Zinc</keyword>
<keyword evidence="5" id="KW-0227">DNA damage</keyword>
<keyword evidence="3 12" id="KW-0235">DNA replication</keyword>
<dbReference type="PANTHER" id="PTHR47165:SF4">
    <property type="entry name" value="OS03G0429900 PROTEIN"/>
    <property type="match status" value="1"/>
</dbReference>
<comment type="caution">
    <text evidence="14">The sequence shown here is derived from an EMBL/GenBank/DDBJ whole genome shotgun (WGS) entry which is preliminary data.</text>
</comment>
<evidence type="ECO:0000256" key="8">
    <source>
        <dbReference type="ARBA" id="ARBA00023125"/>
    </source>
</evidence>
<evidence type="ECO:0000256" key="7">
    <source>
        <dbReference type="ARBA" id="ARBA00022833"/>
    </source>
</evidence>
<comment type="subcellular location">
    <subcellularLocation>
        <location evidence="1 12">Nucleus</location>
    </subcellularLocation>
</comment>
<dbReference type="FunFam" id="2.40.50.140:FF:000064">
    <property type="entry name" value="Replication protein A subunit"/>
    <property type="match status" value="1"/>
</dbReference>
<feature type="domain" description="PB1" evidence="13">
    <location>
        <begin position="20"/>
        <end position="101"/>
    </location>
</feature>
<keyword evidence="6 12" id="KW-0863">Zinc-finger</keyword>
<sequence>MMPGPEKVKLLCSFGGDFMTQNGRPFYIGGKTRLVLIERSTSFCSLLSKMSEICDADPGAIDVKFQLPEGEPRLVSVENNDDVQNMVDEFDATQKIPVFLFVYKTIDTIDSGNPDTPTAAMVVPVRETSFSGTTDDAFDENRSGCRRPLVVGPSNTGELFRRDSQSLVVGQEYADVHTFRNALTSAAIASNFELHMIRSDQRRVTARCASEGCTWRIHASRLPQVPTFRIRTLTPEHTCLRSDDTGHRQATAKWIANCVRDRLRQNQNYKPREIVNDIHREYGVLITYKRAFLGREKALEELRAEPPKEIVLADGEYMESLEMDNQAMESDHMEMQDWGEMADPPLKKKRVYRPRHSKEVNVNGQLKFAYPRNSLSWALIVTKCEVVSPALEMEIKSEVKIDETGIVLKPKQEMVLRPKQKQSQNQPLRFNAPAARMAMTRRVYPLCSLNPYQGSWTIKVRLTNKGNLRQYKNARGEGHVFNVELTDQDGTQIQATMFNEAANKFYNKFELGKVYYISRGALRVANKQFKTVQNDYEMTLNENSEVEEVVGECAFIPETKFNFVKIDDLGPYVNGRELADIVGIVQNVSTTLSVRRKSDNETIPKRDITIADDSKKTVTVSLWNDLATTIGQELLDMVETAPIVAIKSLKVGDFQGLSLSSISKTTVVLNPDIPEAKKLRSWYDSEGKETSMTSVGSTMASSMSKSGSRSMYADRVFLSHIINDPTLGQDKAVFFSIKVYISFIKPDQTMWYRACKTCNKKVTEALGSGYWCEGCQKNDAECSLRYILGVKVSDPTGEAWLSVFNEQAEKIMGYTADELDRIKREEGEEKYQLKLKEATWVPHLFRVSVAQSEYMNEKRQRITVRTQSPIDYAIESRYLLEEISKIKIS</sequence>
<evidence type="ECO:0000313" key="14">
    <source>
        <dbReference type="EMBL" id="KAK1297102.1"/>
    </source>
</evidence>
<evidence type="ECO:0000256" key="6">
    <source>
        <dbReference type="ARBA" id="ARBA00022771"/>
    </source>
</evidence>
<dbReference type="InterPro" id="IPR003871">
    <property type="entry name" value="RFA1B/D_OB_1st"/>
</dbReference>
<reference evidence="14" key="1">
    <citation type="journal article" date="2023" name="Nat. Commun.">
        <title>Diploid and tetraploid genomes of Acorus and the evolution of monocots.</title>
        <authorList>
            <person name="Ma L."/>
            <person name="Liu K.W."/>
            <person name="Li Z."/>
            <person name="Hsiao Y.Y."/>
            <person name="Qi Y."/>
            <person name="Fu T."/>
            <person name="Tang G.D."/>
            <person name="Zhang D."/>
            <person name="Sun W.H."/>
            <person name="Liu D.K."/>
            <person name="Li Y."/>
            <person name="Chen G.Z."/>
            <person name="Liu X.D."/>
            <person name="Liao X.Y."/>
            <person name="Jiang Y.T."/>
            <person name="Yu X."/>
            <person name="Hao Y."/>
            <person name="Huang J."/>
            <person name="Zhao X.W."/>
            <person name="Ke S."/>
            <person name="Chen Y.Y."/>
            <person name="Wu W.L."/>
            <person name="Hsu J.L."/>
            <person name="Lin Y.F."/>
            <person name="Huang M.D."/>
            <person name="Li C.Y."/>
            <person name="Huang L."/>
            <person name="Wang Z.W."/>
            <person name="Zhao X."/>
            <person name="Zhong W.Y."/>
            <person name="Peng D.H."/>
            <person name="Ahmad S."/>
            <person name="Lan S."/>
            <person name="Zhang J.S."/>
            <person name="Tsai W.C."/>
            <person name="Van de Peer Y."/>
            <person name="Liu Z.J."/>
        </authorList>
    </citation>
    <scope>NUCLEOTIDE SEQUENCE</scope>
    <source>
        <strain evidence="14">CP</strain>
    </source>
</reference>
<dbReference type="InterPro" id="IPR012340">
    <property type="entry name" value="NA-bd_OB-fold"/>
</dbReference>
<dbReference type="CDD" id="cd04476">
    <property type="entry name" value="RPA1_DBD_C"/>
    <property type="match status" value="1"/>
</dbReference>
<name>A0AAV9D7A1_ACOCL</name>
<comment type="function">
    <text evidence="12">Component of the replication protein A complex (RPA) required for DNA recombination, repair and replication. The activity of RPA is mediated by single-stranded DNA binding and protein interactions. Probably involved in repair of double-strand DNA breaks (DSBs) induced by genotoxic stresses.</text>
</comment>
<dbReference type="AlphaFoldDB" id="A0AAV9D7A1"/>
<keyword evidence="15" id="KW-1185">Reference proteome</keyword>
<keyword evidence="9" id="KW-0233">DNA recombination</keyword>
<dbReference type="CDD" id="cd04475">
    <property type="entry name" value="RPA1_DBD_B"/>
    <property type="match status" value="1"/>
</dbReference>
<dbReference type="GO" id="GO:0008270">
    <property type="term" value="F:zinc ion binding"/>
    <property type="evidence" value="ECO:0007669"/>
    <property type="project" value="UniProtKB-KW"/>
</dbReference>
<proteinExistence type="inferred from homology"/>
<comment type="similarity">
    <text evidence="2 12">Belongs to the replication factor A protein 1 family.</text>
</comment>